<dbReference type="InterPro" id="IPR050750">
    <property type="entry name" value="C5-MTase"/>
</dbReference>
<dbReference type="InterPro" id="IPR031303">
    <property type="entry name" value="C5_meth_CS"/>
</dbReference>
<dbReference type="PANTHER" id="PTHR46098">
    <property type="entry name" value="TRNA (CYTOSINE(38)-C(5))-METHYLTRANSFERASE"/>
    <property type="match status" value="1"/>
</dbReference>
<dbReference type="EC" id="2.1.1.204" evidence="4"/>
<sequence>MSPPCQPYTRIGLQHGSQDPRSKSFLHLLKVLDTMQHPPSYILVENVKGFETSDSRDMLVDQLQKSNYTFQEFLLTPSKAIGIPNSRLRYYLLAKLKPLPFAYTTTASDDSILDFIPYLSKHTHYCEKQVDALVNYLDPNADQEEYAVPDKVLLKNGYVFDIVTPSSLHSCCFTKGYYHYAQGTGSILQMNEAVNAQAIFEKVQTIDEKDTSLRLELLHSLKLRYFTPREVANLMGFPANFQFPPTATRKQQYRTLGNSINVKLVSHLMHYLIMQPSCIDQ</sequence>
<dbReference type="SUPFAM" id="SSF53335">
    <property type="entry name" value="S-adenosyl-L-methionine-dependent methyltransferases"/>
    <property type="match status" value="1"/>
</dbReference>
<evidence type="ECO:0000256" key="2">
    <source>
        <dbReference type="ARBA" id="ARBA00022679"/>
    </source>
</evidence>
<evidence type="ECO:0000256" key="8">
    <source>
        <dbReference type="SAM" id="MobiDB-lite"/>
    </source>
</evidence>
<keyword evidence="2 7" id="KW-0808">Transferase</keyword>
<evidence type="ECO:0000256" key="4">
    <source>
        <dbReference type="ARBA" id="ARBA00039081"/>
    </source>
</evidence>
<proteinExistence type="inferred from homology"/>
<comment type="similarity">
    <text evidence="7">Belongs to the class I-like SAM-binding methyltransferase superfamily. C5-methyltransferase family.</text>
</comment>
<evidence type="ECO:0000313" key="10">
    <source>
        <dbReference type="Proteomes" id="UP000193560"/>
    </source>
</evidence>
<evidence type="ECO:0000313" key="9">
    <source>
        <dbReference type="EMBL" id="ORZ04251.1"/>
    </source>
</evidence>
<dbReference type="Proteomes" id="UP000193560">
    <property type="component" value="Unassembled WGS sequence"/>
</dbReference>
<dbReference type="Pfam" id="PF00145">
    <property type="entry name" value="DNA_methylase"/>
    <property type="match status" value="1"/>
</dbReference>
<dbReference type="Gene3D" id="3.90.120.10">
    <property type="entry name" value="DNA Methylase, subunit A, domain 2"/>
    <property type="match status" value="1"/>
</dbReference>
<accession>A0A1X2HXB3</accession>
<dbReference type="OrthoDB" id="414133at2759"/>
<evidence type="ECO:0000256" key="5">
    <source>
        <dbReference type="ARBA" id="ARBA00039681"/>
    </source>
</evidence>
<keyword evidence="10" id="KW-1185">Reference proteome</keyword>
<evidence type="ECO:0000256" key="6">
    <source>
        <dbReference type="ARBA" id="ARBA00042810"/>
    </source>
</evidence>
<gene>
    <name evidence="9" type="ORF">BCR42DRAFT_338803</name>
</gene>
<feature type="active site" evidence="7">
    <location>
        <position position="5"/>
    </location>
</feature>
<dbReference type="STRING" id="90262.A0A1X2HXB3"/>
<keyword evidence="3 7" id="KW-0949">S-adenosyl-L-methionine</keyword>
<evidence type="ECO:0000256" key="1">
    <source>
        <dbReference type="ARBA" id="ARBA00022603"/>
    </source>
</evidence>
<dbReference type="GO" id="GO:0008168">
    <property type="term" value="F:methyltransferase activity"/>
    <property type="evidence" value="ECO:0007669"/>
    <property type="project" value="UniProtKB-KW"/>
</dbReference>
<reference evidence="9 10" key="1">
    <citation type="submission" date="2016-07" db="EMBL/GenBank/DDBJ databases">
        <title>Pervasive Adenine N6-methylation of Active Genes in Fungi.</title>
        <authorList>
            <consortium name="DOE Joint Genome Institute"/>
            <person name="Mondo S.J."/>
            <person name="Dannebaum R.O."/>
            <person name="Kuo R.C."/>
            <person name="Labutti K."/>
            <person name="Haridas S."/>
            <person name="Kuo A."/>
            <person name="Salamov A."/>
            <person name="Ahrendt S.R."/>
            <person name="Lipzen A."/>
            <person name="Sullivan W."/>
            <person name="Andreopoulos W.B."/>
            <person name="Clum A."/>
            <person name="Lindquist E."/>
            <person name="Daum C."/>
            <person name="Ramamoorthy G.K."/>
            <person name="Gryganskyi A."/>
            <person name="Culley D."/>
            <person name="Magnuson J.K."/>
            <person name="James T.Y."/>
            <person name="O'Malley M.A."/>
            <person name="Stajich J.E."/>
            <person name="Spatafora J.W."/>
            <person name="Visel A."/>
            <person name="Grigoriev I.V."/>
        </authorList>
    </citation>
    <scope>NUCLEOTIDE SEQUENCE [LARGE SCALE GENOMIC DNA]</scope>
    <source>
        <strain evidence="9 10">NRRL 1336</strain>
    </source>
</reference>
<keyword evidence="1 7" id="KW-0489">Methyltransferase</keyword>
<comment type="caution">
    <text evidence="9">The sequence shown here is derived from an EMBL/GenBank/DDBJ whole genome shotgun (WGS) entry which is preliminary data.</text>
</comment>
<dbReference type="InterPro" id="IPR001525">
    <property type="entry name" value="C5_MeTfrase"/>
</dbReference>
<dbReference type="AlphaFoldDB" id="A0A1X2HXB3"/>
<dbReference type="PANTHER" id="PTHR46098:SF1">
    <property type="entry name" value="TRNA (CYTOSINE(38)-C(5))-METHYLTRANSFERASE"/>
    <property type="match status" value="1"/>
</dbReference>
<evidence type="ECO:0000256" key="7">
    <source>
        <dbReference type="PROSITE-ProRule" id="PRU01016"/>
    </source>
</evidence>
<dbReference type="GO" id="GO:0005634">
    <property type="term" value="C:nucleus"/>
    <property type="evidence" value="ECO:0007669"/>
    <property type="project" value="TreeGrafter"/>
</dbReference>
<dbReference type="PROSITE" id="PS51679">
    <property type="entry name" value="SAM_MT_C5"/>
    <property type="match status" value="1"/>
</dbReference>
<dbReference type="GO" id="GO:0032259">
    <property type="term" value="P:methylation"/>
    <property type="evidence" value="ECO:0007669"/>
    <property type="project" value="UniProtKB-KW"/>
</dbReference>
<dbReference type="EMBL" id="MCGE01000052">
    <property type="protein sequence ID" value="ORZ04251.1"/>
    <property type="molecule type" value="Genomic_DNA"/>
</dbReference>
<evidence type="ECO:0000256" key="3">
    <source>
        <dbReference type="ARBA" id="ARBA00022691"/>
    </source>
</evidence>
<feature type="region of interest" description="Disordered" evidence="8">
    <location>
        <begin position="1"/>
        <end position="20"/>
    </location>
</feature>
<name>A0A1X2HXB3_9FUNG</name>
<protein>
    <recommendedName>
        <fullName evidence="5">tRNA (cytosine(38)-C(5))-methyltransferase</fullName>
        <ecNumber evidence="4">2.1.1.204</ecNumber>
    </recommendedName>
    <alternativeName>
        <fullName evidence="6">DNA (cytosine-5)-methyltransferase-like protein 2</fullName>
    </alternativeName>
</protein>
<dbReference type="PROSITE" id="PS00095">
    <property type="entry name" value="C5_MTASE_2"/>
    <property type="match status" value="1"/>
</dbReference>
<organism evidence="9 10">
    <name type="scientific">Absidia repens</name>
    <dbReference type="NCBI Taxonomy" id="90262"/>
    <lineage>
        <taxon>Eukaryota</taxon>
        <taxon>Fungi</taxon>
        <taxon>Fungi incertae sedis</taxon>
        <taxon>Mucoromycota</taxon>
        <taxon>Mucoromycotina</taxon>
        <taxon>Mucoromycetes</taxon>
        <taxon>Mucorales</taxon>
        <taxon>Cunninghamellaceae</taxon>
        <taxon>Absidia</taxon>
    </lineage>
</organism>
<dbReference type="Gene3D" id="3.40.50.150">
    <property type="entry name" value="Vaccinia Virus protein VP39"/>
    <property type="match status" value="1"/>
</dbReference>
<dbReference type="InterPro" id="IPR029063">
    <property type="entry name" value="SAM-dependent_MTases_sf"/>
</dbReference>